<keyword evidence="1" id="KW-0808">Transferase</keyword>
<evidence type="ECO:0000313" key="9">
    <source>
        <dbReference type="EMBL" id="KAF5369012.1"/>
    </source>
</evidence>
<dbReference type="SUPFAM" id="SSF55729">
    <property type="entry name" value="Acyl-CoA N-acyltransferases (Nat)"/>
    <property type="match status" value="1"/>
</dbReference>
<evidence type="ECO:0000256" key="2">
    <source>
        <dbReference type="ARBA" id="ARBA00022723"/>
    </source>
</evidence>
<gene>
    <name evidence="9" type="ORF">D9758_002998</name>
</gene>
<accession>A0A8H5GQ30</accession>
<feature type="transmembrane region" description="Helical" evidence="6">
    <location>
        <begin position="455"/>
        <end position="474"/>
    </location>
</feature>
<keyword evidence="6" id="KW-1133">Transmembrane helix</keyword>
<protein>
    <recommendedName>
        <fullName evidence="11">PPM-type phosphatase domain-containing protein</fullName>
    </recommendedName>
</protein>
<comment type="caution">
    <text evidence="9">The sequence shown here is derived from an EMBL/GenBank/DDBJ whole genome shotgun (WGS) entry which is preliminary data.</text>
</comment>
<dbReference type="Gene3D" id="3.60.40.10">
    <property type="entry name" value="PPM-type phosphatase domain"/>
    <property type="match status" value="1"/>
</dbReference>
<dbReference type="AlphaFoldDB" id="A0A8H5GQ30"/>
<keyword evidence="10" id="KW-1185">Reference proteome</keyword>
<evidence type="ECO:0000256" key="3">
    <source>
        <dbReference type="ARBA" id="ARBA00022801"/>
    </source>
</evidence>
<feature type="domain" description="PPM-type phosphatase" evidence="8">
    <location>
        <begin position="73"/>
        <end position="396"/>
    </location>
</feature>
<evidence type="ECO:0000256" key="5">
    <source>
        <dbReference type="RuleBase" id="RU003465"/>
    </source>
</evidence>
<evidence type="ECO:0000256" key="1">
    <source>
        <dbReference type="ARBA" id="ARBA00022679"/>
    </source>
</evidence>
<dbReference type="Pfam" id="PF00481">
    <property type="entry name" value="PP2C"/>
    <property type="match status" value="1"/>
</dbReference>
<dbReference type="PROSITE" id="PS51746">
    <property type="entry name" value="PPM_2"/>
    <property type="match status" value="1"/>
</dbReference>
<dbReference type="Pfam" id="PF00583">
    <property type="entry name" value="Acetyltransf_1"/>
    <property type="match status" value="1"/>
</dbReference>
<dbReference type="CDD" id="cd04301">
    <property type="entry name" value="NAT_SF"/>
    <property type="match status" value="1"/>
</dbReference>
<feature type="transmembrane region" description="Helical" evidence="6">
    <location>
        <begin position="480"/>
        <end position="498"/>
    </location>
</feature>
<dbReference type="InterPro" id="IPR036457">
    <property type="entry name" value="PPM-type-like_dom_sf"/>
</dbReference>
<dbReference type="EMBL" id="JAACJM010000014">
    <property type="protein sequence ID" value="KAF5369012.1"/>
    <property type="molecule type" value="Genomic_DNA"/>
</dbReference>
<name>A0A8H5GQ30_9AGAR</name>
<reference evidence="9 10" key="1">
    <citation type="journal article" date="2020" name="ISME J.">
        <title>Uncovering the hidden diversity of litter-decomposition mechanisms in mushroom-forming fungi.</title>
        <authorList>
            <person name="Floudas D."/>
            <person name="Bentzer J."/>
            <person name="Ahren D."/>
            <person name="Johansson T."/>
            <person name="Persson P."/>
            <person name="Tunlid A."/>
        </authorList>
    </citation>
    <scope>NUCLEOTIDE SEQUENCE [LARGE SCALE GENOMIC DNA]</scope>
    <source>
        <strain evidence="9 10">CBS 291.85</strain>
    </source>
</reference>
<dbReference type="InterPro" id="IPR050769">
    <property type="entry name" value="NAT_camello-type"/>
</dbReference>
<organism evidence="9 10">
    <name type="scientific">Tetrapyrgos nigripes</name>
    <dbReference type="NCBI Taxonomy" id="182062"/>
    <lineage>
        <taxon>Eukaryota</taxon>
        <taxon>Fungi</taxon>
        <taxon>Dikarya</taxon>
        <taxon>Basidiomycota</taxon>
        <taxon>Agaricomycotina</taxon>
        <taxon>Agaricomycetes</taxon>
        <taxon>Agaricomycetidae</taxon>
        <taxon>Agaricales</taxon>
        <taxon>Marasmiineae</taxon>
        <taxon>Marasmiaceae</taxon>
        <taxon>Tetrapyrgos</taxon>
    </lineage>
</organism>
<sequence length="645" mass="72154">MTSKVDDANPYPEFRSFLSPAGVRYFVDSYDDSKPPATYCLAPRPELQVLFDSKVSGSSVQHYLSNGDKRGVEISSASFQAYKQRNEDRVFVHEFESGVVFGVFDGHGGDVLSDYASQTLPPLLVSAVSEVLAYATQGDLSIDGAVKAAIINTFQKFDADLLERVLRIISESSDRPISEWTKADALAVMQAHKETARKAIVGTTALVGILAYNRRDLWVGSLGDSEALAEMKREGEDPQYLSLNDLHNSSNPSEIGRLQADHPNEEGVVRHGRVLRALAVTRALGDMMFKVDPEISHHILKYSEPCFVSSQTISEWRTVHKTPPYVSSTPSVRHYTLNAGYTLVFASDGLRDALQAQIKDLTVTKEERARLLTALARGVNSSPSHLGVSSPMIHEFTKIWKERLGHGFIPEERTFSIRNYRAEDEQQVKDLVYAAVVDGTGSPFYFMLRHVFTTSLFYFYYFLFLAGVAAATAYTGLFRILGFTLILAVSILMFHVYWNVRAAFVDYVDTAYRTDLANIMATYKVGGQNDSNFWVVEVPSMNLWKSSYEIVGCVGLDASVSPAHLRRLYVAPTHRRQGMATALVRNLMTYAKERKIPTIYSETSNLQPAAQYVYSREGWVVGETKNYPYEAGGLKVQFKKYFKTL</sequence>
<dbReference type="OrthoDB" id="420076at2759"/>
<dbReference type="Proteomes" id="UP000559256">
    <property type="component" value="Unassembled WGS sequence"/>
</dbReference>
<keyword evidence="6" id="KW-0472">Membrane</keyword>
<comment type="similarity">
    <text evidence="5">Belongs to the PP2C family.</text>
</comment>
<evidence type="ECO:0000313" key="10">
    <source>
        <dbReference type="Proteomes" id="UP000559256"/>
    </source>
</evidence>
<keyword evidence="6" id="KW-0812">Transmembrane</keyword>
<keyword evidence="2" id="KW-0479">Metal-binding</keyword>
<dbReference type="InterPro" id="IPR001932">
    <property type="entry name" value="PPM-type_phosphatase-like_dom"/>
</dbReference>
<dbReference type="SMART" id="SM00332">
    <property type="entry name" value="PP2Cc"/>
    <property type="match status" value="1"/>
</dbReference>
<evidence type="ECO:0000256" key="6">
    <source>
        <dbReference type="SAM" id="Phobius"/>
    </source>
</evidence>
<dbReference type="PANTHER" id="PTHR13947:SF37">
    <property type="entry name" value="LD18367P"/>
    <property type="match status" value="1"/>
</dbReference>
<dbReference type="CDD" id="cd00143">
    <property type="entry name" value="PP2Cc"/>
    <property type="match status" value="1"/>
</dbReference>
<keyword evidence="4 5" id="KW-0904">Protein phosphatase</keyword>
<dbReference type="PROSITE" id="PS51186">
    <property type="entry name" value="GNAT"/>
    <property type="match status" value="1"/>
</dbReference>
<dbReference type="GO" id="GO:0008080">
    <property type="term" value="F:N-acetyltransferase activity"/>
    <property type="evidence" value="ECO:0007669"/>
    <property type="project" value="InterPro"/>
</dbReference>
<dbReference type="Gene3D" id="3.40.630.30">
    <property type="match status" value="1"/>
</dbReference>
<evidence type="ECO:0000259" key="8">
    <source>
        <dbReference type="PROSITE" id="PS51746"/>
    </source>
</evidence>
<feature type="domain" description="N-acetyltransferase" evidence="7">
    <location>
        <begin position="484"/>
        <end position="643"/>
    </location>
</feature>
<dbReference type="SUPFAM" id="SSF81606">
    <property type="entry name" value="PP2C-like"/>
    <property type="match status" value="1"/>
</dbReference>
<dbReference type="PANTHER" id="PTHR13947">
    <property type="entry name" value="GNAT FAMILY N-ACETYLTRANSFERASE"/>
    <property type="match status" value="1"/>
</dbReference>
<dbReference type="GO" id="GO:0004721">
    <property type="term" value="F:phosphoprotein phosphatase activity"/>
    <property type="evidence" value="ECO:0007669"/>
    <property type="project" value="UniProtKB-KW"/>
</dbReference>
<keyword evidence="3 5" id="KW-0378">Hydrolase</keyword>
<proteinExistence type="inferred from homology"/>
<evidence type="ECO:0000256" key="4">
    <source>
        <dbReference type="ARBA" id="ARBA00022912"/>
    </source>
</evidence>
<dbReference type="InterPro" id="IPR000182">
    <property type="entry name" value="GNAT_dom"/>
</dbReference>
<dbReference type="GO" id="GO:0046872">
    <property type="term" value="F:metal ion binding"/>
    <property type="evidence" value="ECO:0007669"/>
    <property type="project" value="UniProtKB-KW"/>
</dbReference>
<dbReference type="PROSITE" id="PS01032">
    <property type="entry name" value="PPM_1"/>
    <property type="match status" value="1"/>
</dbReference>
<evidence type="ECO:0008006" key="11">
    <source>
        <dbReference type="Google" id="ProtNLM"/>
    </source>
</evidence>
<dbReference type="InterPro" id="IPR000222">
    <property type="entry name" value="PP2C_BS"/>
</dbReference>
<evidence type="ECO:0000259" key="7">
    <source>
        <dbReference type="PROSITE" id="PS51186"/>
    </source>
</evidence>
<dbReference type="InterPro" id="IPR016181">
    <property type="entry name" value="Acyl_CoA_acyltransferase"/>
</dbReference>